<keyword evidence="1" id="KW-0472">Membrane</keyword>
<feature type="signal peptide" evidence="2">
    <location>
        <begin position="1"/>
        <end position="25"/>
    </location>
</feature>
<keyword evidence="1" id="KW-0812">Transmembrane</keyword>
<dbReference type="AlphaFoldDB" id="A0A540VHH8"/>
<keyword evidence="4" id="KW-1185">Reference proteome</keyword>
<dbReference type="EMBL" id="VIGC01000009">
    <property type="protein sequence ID" value="TQE96227.1"/>
    <property type="molecule type" value="Genomic_DNA"/>
</dbReference>
<evidence type="ECO:0000256" key="1">
    <source>
        <dbReference type="SAM" id="Phobius"/>
    </source>
</evidence>
<evidence type="ECO:0000313" key="3">
    <source>
        <dbReference type="EMBL" id="TQE96227.1"/>
    </source>
</evidence>
<dbReference type="RefSeq" id="WP_141609780.1">
    <property type="nucleotide sequence ID" value="NZ_VIGC02000009.1"/>
</dbReference>
<reference evidence="3 4" key="1">
    <citation type="submission" date="2019-06" db="EMBL/GenBank/DDBJ databases">
        <title>Genome sequence of Litorilinea aerophila BAA-2444.</title>
        <authorList>
            <person name="Maclea K.S."/>
            <person name="Maurais E.G."/>
            <person name="Iannazzi L.C."/>
        </authorList>
    </citation>
    <scope>NUCLEOTIDE SEQUENCE [LARGE SCALE GENOMIC DNA]</scope>
    <source>
        <strain evidence="3 4">ATCC BAA-2444</strain>
    </source>
</reference>
<evidence type="ECO:0008006" key="5">
    <source>
        <dbReference type="Google" id="ProtNLM"/>
    </source>
</evidence>
<organism evidence="3 4">
    <name type="scientific">Litorilinea aerophila</name>
    <dbReference type="NCBI Taxonomy" id="1204385"/>
    <lineage>
        <taxon>Bacteria</taxon>
        <taxon>Bacillati</taxon>
        <taxon>Chloroflexota</taxon>
        <taxon>Caldilineae</taxon>
        <taxon>Caldilineales</taxon>
        <taxon>Caldilineaceae</taxon>
        <taxon>Litorilinea</taxon>
    </lineage>
</organism>
<protein>
    <recommendedName>
        <fullName evidence="5">Alkaline shock response membrane anchor protein AmaP</fullName>
    </recommendedName>
</protein>
<evidence type="ECO:0000256" key="2">
    <source>
        <dbReference type="SAM" id="SignalP"/>
    </source>
</evidence>
<evidence type="ECO:0000313" key="4">
    <source>
        <dbReference type="Proteomes" id="UP000317371"/>
    </source>
</evidence>
<proteinExistence type="predicted"/>
<feature type="chain" id="PRO_5022819855" description="Alkaline shock response membrane anchor protein AmaP" evidence="2">
    <location>
        <begin position="26"/>
        <end position="187"/>
    </location>
</feature>
<dbReference type="InParanoid" id="A0A540VHH8"/>
<name>A0A540VHH8_9CHLR</name>
<feature type="transmembrane region" description="Helical" evidence="1">
    <location>
        <begin position="56"/>
        <end position="80"/>
    </location>
</feature>
<accession>A0A540VHH8</accession>
<keyword evidence="1" id="KW-1133">Transmembrane helix</keyword>
<dbReference type="Proteomes" id="UP000317371">
    <property type="component" value="Unassembled WGS sequence"/>
</dbReference>
<comment type="caution">
    <text evidence="3">The sequence shown here is derived from an EMBL/GenBank/DDBJ whole genome shotgun (WGS) entry which is preliminary data.</text>
</comment>
<dbReference type="OrthoDB" id="9860771at2"/>
<keyword evidence="2" id="KW-0732">Signal</keyword>
<sequence length="187" mass="20816">MTTVNRIIVTLLWLTLLVCSAYVAAAPLAALAQVEEWLQQLAAWLQAHQTANPTNFLIGQVAFGVVTILIFGLLITLEVWTGQRRGVRIRTVRGGSAELDTASISRRLAWHLDQLAEIVRVVPTVKSRRGAVDIKLEIEAAPDIDVTMKTDEVVEVTRDIIEQDMGLKLGKLDVHMRYAPIDPEWVQ</sequence>
<gene>
    <name evidence="3" type="ORF">FKZ61_09115</name>
</gene>